<feature type="transmembrane region" description="Helical" evidence="12">
    <location>
        <begin position="793"/>
        <end position="814"/>
    </location>
</feature>
<evidence type="ECO:0000313" key="15">
    <source>
        <dbReference type="WBParaSite" id="EVEC_0000433201-mRNA-1"/>
    </source>
</evidence>
<feature type="transmembrane region" description="Helical" evidence="12">
    <location>
        <begin position="20"/>
        <end position="42"/>
    </location>
</feature>
<dbReference type="GO" id="GO:0016020">
    <property type="term" value="C:membrane"/>
    <property type="evidence" value="ECO:0007669"/>
    <property type="project" value="InterPro"/>
</dbReference>
<dbReference type="Gene3D" id="3.40.50.300">
    <property type="entry name" value="P-loop containing nucleotide triphosphate hydrolases"/>
    <property type="match status" value="2"/>
</dbReference>
<protein>
    <recommendedName>
        <fullName evidence="10">ABC-type glutathione-S-conjugate transporter</fullName>
        <ecNumber evidence="10">7.6.2.3</ecNumber>
    </recommendedName>
</protein>
<accession>A0A158QA78</accession>
<dbReference type="PANTHER" id="PTHR24223">
    <property type="entry name" value="ATP-BINDING CASSETTE SUB-FAMILY C"/>
    <property type="match status" value="1"/>
</dbReference>
<dbReference type="InterPro" id="IPR003593">
    <property type="entry name" value="AAA+_ATPase"/>
</dbReference>
<name>A0A158QA78_ENTVE</name>
<dbReference type="Pfam" id="PF00005">
    <property type="entry name" value="ABC_tran"/>
    <property type="match status" value="2"/>
</dbReference>
<evidence type="ECO:0000256" key="3">
    <source>
        <dbReference type="ARBA" id="ARBA00022448"/>
    </source>
</evidence>
<dbReference type="PANTHER" id="PTHR24223:SF434">
    <property type="entry name" value="MULTIDRUG RESISTANCE PROTEIN MRP-7"/>
    <property type="match status" value="1"/>
</dbReference>
<keyword evidence="7" id="KW-0067">ATP-binding</keyword>
<dbReference type="PROSITE" id="PS50929">
    <property type="entry name" value="ABC_TM1F"/>
    <property type="match status" value="2"/>
</dbReference>
<feature type="transmembrane region" description="Helical" evidence="12">
    <location>
        <begin position="983"/>
        <end position="1002"/>
    </location>
</feature>
<dbReference type="InterPro" id="IPR050173">
    <property type="entry name" value="ABC_transporter_C-like"/>
</dbReference>
<comment type="catalytic activity">
    <reaction evidence="11">
        <text>leukotriene C4(in) + ATP + H2O = leukotriene C4(out) + ADP + phosphate + H(+)</text>
        <dbReference type="Rhea" id="RHEA:38963"/>
        <dbReference type="ChEBI" id="CHEBI:15377"/>
        <dbReference type="ChEBI" id="CHEBI:15378"/>
        <dbReference type="ChEBI" id="CHEBI:30616"/>
        <dbReference type="ChEBI" id="CHEBI:43474"/>
        <dbReference type="ChEBI" id="CHEBI:57973"/>
        <dbReference type="ChEBI" id="CHEBI:456216"/>
    </reaction>
    <physiologicalReaction direction="left-to-right" evidence="11">
        <dbReference type="Rhea" id="RHEA:38964"/>
    </physiologicalReaction>
</comment>
<keyword evidence="9 12" id="KW-0472">Membrane</keyword>
<keyword evidence="6" id="KW-0547">Nucleotide-binding</keyword>
<feature type="transmembrane region" description="Helical" evidence="12">
    <location>
        <begin position="242"/>
        <end position="264"/>
    </location>
</feature>
<dbReference type="SUPFAM" id="SSF90123">
    <property type="entry name" value="ABC transporter transmembrane region"/>
    <property type="match status" value="2"/>
</dbReference>
<evidence type="ECO:0000259" key="14">
    <source>
        <dbReference type="PROSITE" id="PS50929"/>
    </source>
</evidence>
<dbReference type="Pfam" id="PF00664">
    <property type="entry name" value="ABC_membrane"/>
    <property type="match status" value="3"/>
</dbReference>
<dbReference type="GO" id="GO:0015431">
    <property type="term" value="F:ABC-type glutathione S-conjugate transporter activity"/>
    <property type="evidence" value="ECO:0007669"/>
    <property type="project" value="UniProtKB-EC"/>
</dbReference>
<keyword evidence="5" id="KW-0677">Repeat</keyword>
<evidence type="ECO:0000256" key="9">
    <source>
        <dbReference type="ARBA" id="ARBA00023136"/>
    </source>
</evidence>
<evidence type="ECO:0000256" key="1">
    <source>
        <dbReference type="ARBA" id="ARBA00004127"/>
    </source>
</evidence>
<evidence type="ECO:0000256" key="12">
    <source>
        <dbReference type="SAM" id="Phobius"/>
    </source>
</evidence>
<comment type="similarity">
    <text evidence="2">Belongs to the ABC transporter superfamily. ABCC family. Conjugate transporter (TC 3.A.1.208) subfamily.</text>
</comment>
<feature type="domain" description="ABC transporter" evidence="13">
    <location>
        <begin position="1074"/>
        <end position="1308"/>
    </location>
</feature>
<feature type="transmembrane region" description="Helical" evidence="12">
    <location>
        <begin position="865"/>
        <end position="884"/>
    </location>
</feature>
<evidence type="ECO:0000256" key="11">
    <source>
        <dbReference type="ARBA" id="ARBA00047523"/>
    </source>
</evidence>
<dbReference type="GO" id="GO:0012505">
    <property type="term" value="C:endomembrane system"/>
    <property type="evidence" value="ECO:0007669"/>
    <property type="project" value="UniProtKB-SubCell"/>
</dbReference>
<dbReference type="CDD" id="cd18595">
    <property type="entry name" value="ABC_6TM_MRP1_2_3_6_D1_like"/>
    <property type="match status" value="1"/>
</dbReference>
<dbReference type="CDD" id="cd03244">
    <property type="entry name" value="ABCC_MRP_domain2"/>
    <property type="match status" value="1"/>
</dbReference>
<sequence length="1314" mass="147200">LLFLVNDSFLPNVSECFRHTVLVFVPTIFFWILFPVFLAQIWRIRQEKYYSLPWQTLVVLKWVGVFICLVLIKIHGVVTSGILHTTFVVLAICGVPEFYASIQHAVYYKNKGRSTELESSFLNRVVLWWFNAVPLLGARKDLEVDDLYQLNRGNSSAYLVPKWEKLWNPAVQAFISSLFRTNEKILEPPSIVWRLFLMFKYEILTATCTKIMSDLLQFASPFLLNQMIGFVSNEGAPMWKGVAFSIAMFAASELRSFLINYYFFLMFRTGIKIQTTLTGAVYKKTLKLSNEARRQKTVGEIVNLMAIDVDRFQLVTPQIQQFWSCPFQITLALIYLFYTLGASAACGVGIMILFLPLNIVVSLIVKKWQILNGMKVIKLYAWEPPMEKVIENLRKQELTLVRKAGLVRAMADAFNTASPFLVAFLTFLTYTLSSDSHVLTPQIAFVSLTLFNQLRSPMTMIAFLIQQIVQATVANRRLKSFFVADELDMRCIDSSPTVEGNCAGQNSKASISNIDFKVPKGQLFAIVGHVGCGKSSLLSALLGEMEKLGGYVGVRGKIAYVPQQSWIQNLTLRDNITFGKPFDRKTYDRVIRACALAADLAILPQGDMTEIGEKGINLSGGQKARISLARAIYANADVYLLDDPLSAVDSHVGKHIFDQVIGPRGLLRHKTRLFVTHGLSFLKEADAIVPPFSQISTVSELADSMARSSTRRRRTISSTSSRSSLVIPTQASKKLIEKERLETGRVKLGVYMQYFHAATYIFSIMFILLFAGYSASQLLRGIWLSNCVGRLKIFLIFSALSFFFSLIFLVFAGLRASKNLHTPFLHNVLRSPMAFFDTTPVGRILNRFGKDIDVIDQLLPTNFRYFVMCIFNVASTLIIVIVSTPVFVAVIIPLSFCCSLTNGSLLYSRFYVPTSRQLKRLESVNRSPIYSHFGETIQGASLIRAFRKTDEFYLKSEKYVDTFIRCTYPNLIANRWLAVRLEFVGNCVVLFAALFAALSRIIGSGISAGVAGLSISYALNITETLNFAVRQVSALETNVVAVERVKEYASTPTEAVWSIPGSVHKEGWPDKGKIMLQNYSTRYRPGLDLVVKDLNANIKPGEKVGIVGRTGAGKSSLALALFRMIEAAEGEICIDDIDIATIGLHDLRSRLTIIPQDPVLFSGSLRFNLDPFDQYEDYEVWCALELAHLKSLVKSFDDGLYHKISEGGENISVGQRQLTCLARALLRKSKVLVLDEATAAVDLATDALIQETIRKEFKTATVLTIAHRLNTILDYDRVMVLDKGRIIEFDSPQSLLAAQNSVFHSMAVDAHIIA</sequence>
<dbReference type="InterPro" id="IPR003439">
    <property type="entry name" value="ABC_transporter-like_ATP-bd"/>
</dbReference>
<dbReference type="FunFam" id="1.20.1560.10:FF:000081">
    <property type="entry name" value="Protein CBG24505"/>
    <property type="match status" value="1"/>
</dbReference>
<dbReference type="FunFam" id="1.20.1560.10:FF:000001">
    <property type="entry name" value="ATP-binding cassette subfamily C member 1"/>
    <property type="match status" value="1"/>
</dbReference>
<dbReference type="InterPro" id="IPR011527">
    <property type="entry name" value="ABC1_TM_dom"/>
</dbReference>
<dbReference type="SMART" id="SM00382">
    <property type="entry name" value="AAA"/>
    <property type="match status" value="2"/>
</dbReference>
<feature type="domain" description="ABC transmembrane type-1" evidence="14">
    <location>
        <begin position="793"/>
        <end position="1037"/>
    </location>
</feature>
<evidence type="ECO:0000256" key="10">
    <source>
        <dbReference type="ARBA" id="ARBA00024220"/>
    </source>
</evidence>
<feature type="domain" description="ABC transporter" evidence="13">
    <location>
        <begin position="489"/>
        <end position="718"/>
    </location>
</feature>
<keyword evidence="3" id="KW-0813">Transport</keyword>
<organism evidence="15">
    <name type="scientific">Enterobius vermicularis</name>
    <name type="common">Human pinworm</name>
    <dbReference type="NCBI Taxonomy" id="51028"/>
    <lineage>
        <taxon>Eukaryota</taxon>
        <taxon>Metazoa</taxon>
        <taxon>Ecdysozoa</taxon>
        <taxon>Nematoda</taxon>
        <taxon>Chromadorea</taxon>
        <taxon>Rhabditida</taxon>
        <taxon>Spirurina</taxon>
        <taxon>Oxyuridomorpha</taxon>
        <taxon>Oxyuroidea</taxon>
        <taxon>Oxyuridae</taxon>
        <taxon>Enterobius</taxon>
    </lineage>
</organism>
<dbReference type="InterPro" id="IPR027417">
    <property type="entry name" value="P-loop_NTPase"/>
</dbReference>
<comment type="subcellular location">
    <subcellularLocation>
        <location evidence="1">Endomembrane system</location>
        <topology evidence="1">Multi-pass membrane protein</topology>
    </subcellularLocation>
</comment>
<dbReference type="FunFam" id="3.40.50.300:FF:000997">
    <property type="entry name" value="Multidrug resistance-associated protein 1"/>
    <property type="match status" value="1"/>
</dbReference>
<dbReference type="InterPro" id="IPR017871">
    <property type="entry name" value="ABC_transporter-like_CS"/>
</dbReference>
<keyword evidence="4 12" id="KW-0812">Transmembrane</keyword>
<feature type="transmembrane region" description="Helical" evidence="12">
    <location>
        <begin position="54"/>
        <end position="75"/>
    </location>
</feature>
<evidence type="ECO:0000256" key="6">
    <source>
        <dbReference type="ARBA" id="ARBA00022741"/>
    </source>
</evidence>
<dbReference type="GO" id="GO:0005524">
    <property type="term" value="F:ATP binding"/>
    <property type="evidence" value="ECO:0007669"/>
    <property type="project" value="UniProtKB-KW"/>
</dbReference>
<dbReference type="CDD" id="cd18603">
    <property type="entry name" value="ABC_6TM_MRP1_2_3_6_D2_like"/>
    <property type="match status" value="1"/>
</dbReference>
<dbReference type="PROSITE" id="PS50893">
    <property type="entry name" value="ABC_TRANSPORTER_2"/>
    <property type="match status" value="2"/>
</dbReference>
<dbReference type="CDD" id="cd03250">
    <property type="entry name" value="ABCC_MRP_domain1"/>
    <property type="match status" value="1"/>
</dbReference>
<feature type="transmembrane region" description="Helical" evidence="12">
    <location>
        <begin position="81"/>
        <end position="100"/>
    </location>
</feature>
<evidence type="ECO:0000256" key="5">
    <source>
        <dbReference type="ARBA" id="ARBA00022737"/>
    </source>
</evidence>
<reference evidence="15" key="1">
    <citation type="submission" date="2016-04" db="UniProtKB">
        <authorList>
            <consortium name="WormBaseParasite"/>
        </authorList>
    </citation>
    <scope>IDENTIFICATION</scope>
</reference>
<feature type="domain" description="ABC transmembrane type-1" evidence="14">
    <location>
        <begin position="204"/>
        <end position="470"/>
    </location>
</feature>
<dbReference type="Gene3D" id="1.20.1560.10">
    <property type="entry name" value="ABC transporter type 1, transmembrane domain"/>
    <property type="match status" value="2"/>
</dbReference>
<evidence type="ECO:0000256" key="2">
    <source>
        <dbReference type="ARBA" id="ARBA00009726"/>
    </source>
</evidence>
<keyword evidence="8 12" id="KW-1133">Transmembrane helix</keyword>
<dbReference type="SUPFAM" id="SSF52540">
    <property type="entry name" value="P-loop containing nucleoside triphosphate hydrolases"/>
    <property type="match status" value="2"/>
</dbReference>
<dbReference type="WBParaSite" id="EVEC_0000433201-mRNA-1">
    <property type="protein sequence ID" value="EVEC_0000433201-mRNA-1"/>
    <property type="gene ID" value="EVEC_0000433201"/>
</dbReference>
<dbReference type="PROSITE" id="PS00211">
    <property type="entry name" value="ABC_TRANSPORTER_1"/>
    <property type="match status" value="1"/>
</dbReference>
<dbReference type="GO" id="GO:0016887">
    <property type="term" value="F:ATP hydrolysis activity"/>
    <property type="evidence" value="ECO:0007669"/>
    <property type="project" value="InterPro"/>
</dbReference>
<dbReference type="InterPro" id="IPR036640">
    <property type="entry name" value="ABC1_TM_sf"/>
</dbReference>
<evidence type="ECO:0000256" key="4">
    <source>
        <dbReference type="ARBA" id="ARBA00022692"/>
    </source>
</evidence>
<evidence type="ECO:0000256" key="8">
    <source>
        <dbReference type="ARBA" id="ARBA00022989"/>
    </source>
</evidence>
<feature type="transmembrane region" description="Helical" evidence="12">
    <location>
        <begin position="754"/>
        <end position="773"/>
    </location>
</feature>
<evidence type="ECO:0000256" key="7">
    <source>
        <dbReference type="ARBA" id="ARBA00022840"/>
    </source>
</evidence>
<proteinExistence type="inferred from homology"/>
<dbReference type="EC" id="7.6.2.3" evidence="10"/>
<dbReference type="FunFam" id="3.40.50.300:FF:000074">
    <property type="entry name" value="Multidrug resistance-associated protein 5 isoform 1"/>
    <property type="match status" value="1"/>
</dbReference>
<evidence type="ECO:0000259" key="13">
    <source>
        <dbReference type="PROSITE" id="PS50893"/>
    </source>
</evidence>